<dbReference type="InterPro" id="IPR041193">
    <property type="entry name" value="CysA_C"/>
</dbReference>
<dbReference type="AlphaFoldDB" id="A0A1I4NVA1"/>
<dbReference type="Proteomes" id="UP000183287">
    <property type="component" value="Unassembled WGS sequence"/>
</dbReference>
<accession>A0A1I4NVA1</accession>
<evidence type="ECO:0000259" key="1">
    <source>
        <dbReference type="Pfam" id="PF12857"/>
    </source>
</evidence>
<feature type="domain" description="CysA C-terminal regulatory" evidence="2">
    <location>
        <begin position="1"/>
        <end position="38"/>
    </location>
</feature>
<dbReference type="InterPro" id="IPR024765">
    <property type="entry name" value="TOBE-like"/>
</dbReference>
<organism evidence="3 4">
    <name type="scientific">Nitrosomonas communis</name>
    <dbReference type="NCBI Taxonomy" id="44574"/>
    <lineage>
        <taxon>Bacteria</taxon>
        <taxon>Pseudomonadati</taxon>
        <taxon>Pseudomonadota</taxon>
        <taxon>Betaproteobacteria</taxon>
        <taxon>Nitrosomonadales</taxon>
        <taxon>Nitrosomonadaceae</taxon>
        <taxon>Nitrosomonas</taxon>
    </lineage>
</organism>
<proteinExistence type="predicted"/>
<keyword evidence="4" id="KW-1185">Reference proteome</keyword>
<evidence type="ECO:0000313" key="4">
    <source>
        <dbReference type="Proteomes" id="UP000183287"/>
    </source>
</evidence>
<dbReference type="Pfam" id="PF17850">
    <property type="entry name" value="CysA_C_terminal"/>
    <property type="match status" value="1"/>
</dbReference>
<dbReference type="GO" id="GO:0005524">
    <property type="term" value="F:ATP binding"/>
    <property type="evidence" value="ECO:0007669"/>
    <property type="project" value="UniProtKB-KW"/>
</dbReference>
<protein>
    <submittedName>
        <fullName evidence="3">Sulfate transport system ATP-binding protein</fullName>
    </submittedName>
</protein>
<evidence type="ECO:0000313" key="3">
    <source>
        <dbReference type="EMBL" id="SFM19335.1"/>
    </source>
</evidence>
<reference evidence="4" key="1">
    <citation type="submission" date="2016-10" db="EMBL/GenBank/DDBJ databases">
        <authorList>
            <person name="Varghese N."/>
            <person name="Submissions S."/>
        </authorList>
    </citation>
    <scope>NUCLEOTIDE SEQUENCE [LARGE SCALE GENOMIC DNA]</scope>
    <source>
        <strain evidence="4">Nm44</strain>
    </source>
</reference>
<keyword evidence="3" id="KW-0547">Nucleotide-binding</keyword>
<dbReference type="EMBL" id="FOUB01000016">
    <property type="protein sequence ID" value="SFM19335.1"/>
    <property type="molecule type" value="Genomic_DNA"/>
</dbReference>
<keyword evidence="3" id="KW-0067">ATP-binding</keyword>
<gene>
    <name evidence="3" type="ORF">SAMN05421863_101669</name>
</gene>
<dbReference type="RefSeq" id="WP_177198078.1">
    <property type="nucleotide sequence ID" value="NZ_FOUB01000016.1"/>
</dbReference>
<dbReference type="Pfam" id="PF12857">
    <property type="entry name" value="TOBE_3"/>
    <property type="match status" value="1"/>
</dbReference>
<name>A0A1I4NVA1_9PROT</name>
<evidence type="ECO:0000259" key="2">
    <source>
        <dbReference type="Pfam" id="PF17850"/>
    </source>
</evidence>
<sequence length="117" mass="13260">RVHQGRAWIGDVEIDAPEHAEAENLAAIAYVRPHDIEVDLSRNGEPVLAARVSHILSVGPLVRLELIREDHQNSNPVQVEISKERFRELQLVKGDQVFIKPRRLDLFLSHTHGSSIH</sequence>
<dbReference type="InterPro" id="IPR008995">
    <property type="entry name" value="Mo/tungstate-bd_C_term_dom"/>
</dbReference>
<feature type="non-terminal residue" evidence="3">
    <location>
        <position position="1"/>
    </location>
</feature>
<dbReference type="SUPFAM" id="SSF50331">
    <property type="entry name" value="MOP-like"/>
    <property type="match status" value="1"/>
</dbReference>
<feature type="domain" description="TOBE-like" evidence="1">
    <location>
        <begin position="43"/>
        <end position="102"/>
    </location>
</feature>